<keyword evidence="5 8" id="KW-0812">Transmembrane</keyword>
<evidence type="ECO:0000256" key="6">
    <source>
        <dbReference type="ARBA" id="ARBA00022989"/>
    </source>
</evidence>
<dbReference type="GO" id="GO:0005886">
    <property type="term" value="C:plasma membrane"/>
    <property type="evidence" value="ECO:0007669"/>
    <property type="project" value="UniProtKB-SubCell"/>
</dbReference>
<evidence type="ECO:0000256" key="3">
    <source>
        <dbReference type="ARBA" id="ARBA00022676"/>
    </source>
</evidence>
<keyword evidence="3" id="KW-0328">Glycosyltransferase</keyword>
<dbReference type="STRING" id="1797589.A2784_03205"/>
<feature type="transmembrane region" description="Helical" evidence="8">
    <location>
        <begin position="297"/>
        <end position="315"/>
    </location>
</feature>
<sequence length="470" mass="53709">MLKTVSKNLPLLVSLISLLILLVGINRPLAGQHDWNSVFFGNAARNHLRLGLLKTKLGVATNINPQPNETLGYYTHHPILMPLFLAGSLAIFGPAEPDWAIRLVPVISATVMIYFLFKLVRRLWGTSAAILAACFLTFSPMLLYYSKIPIHETVVLGFLGFTFWAYFAKRYWLVVIGLILSQLTSWAGYYLSLYLPLHSLLFAHLPRRKSLILFLIAPLMFLVFILHSFWLTGNLESLFTAFLFRVNIPSASQIFGFSYGKFLILQARWIVIYFTRIIVLLSLGWLAGIIIRRRITLQDSYLLLLLIFGFTHNALFRQQAFIHDYTLIYALPFFAVSAAVTLFKLKLNVVVLLVVLVIFATERLSYVQALFHSGDANPGVPLGKAINRWTTPASSTLILNTELMRFYDVFINYYADRKVIAADKLTPELMNQVDYIVIPKSHDYVTAEDKYWLYTHFPHREIPNGIFFQL</sequence>
<dbReference type="EMBL" id="MHCH01000061">
    <property type="protein sequence ID" value="OGY15683.1"/>
    <property type="molecule type" value="Genomic_DNA"/>
</dbReference>
<keyword evidence="7 8" id="KW-0472">Membrane</keyword>
<feature type="transmembrane region" description="Helical" evidence="8">
    <location>
        <begin position="150"/>
        <end position="167"/>
    </location>
</feature>
<keyword evidence="4" id="KW-0808">Transferase</keyword>
<gene>
    <name evidence="10" type="ORF">A2784_03205</name>
</gene>
<evidence type="ECO:0000313" key="11">
    <source>
        <dbReference type="Proteomes" id="UP000177324"/>
    </source>
</evidence>
<dbReference type="InterPro" id="IPR050297">
    <property type="entry name" value="LipidA_mod_glycosyltrf_83"/>
</dbReference>
<reference evidence="10 11" key="1">
    <citation type="journal article" date="2016" name="Nat. Commun.">
        <title>Thousands of microbial genomes shed light on interconnected biogeochemical processes in an aquifer system.</title>
        <authorList>
            <person name="Anantharaman K."/>
            <person name="Brown C.T."/>
            <person name="Hug L.A."/>
            <person name="Sharon I."/>
            <person name="Castelle C.J."/>
            <person name="Probst A.J."/>
            <person name="Thomas B.C."/>
            <person name="Singh A."/>
            <person name="Wilkins M.J."/>
            <person name="Karaoz U."/>
            <person name="Brodie E.L."/>
            <person name="Williams K.H."/>
            <person name="Hubbard S.S."/>
            <person name="Banfield J.F."/>
        </authorList>
    </citation>
    <scope>NUCLEOTIDE SEQUENCE [LARGE SCALE GENOMIC DNA]</scope>
</reference>
<comment type="subcellular location">
    <subcellularLocation>
        <location evidence="1">Cell membrane</location>
        <topology evidence="1">Multi-pass membrane protein</topology>
    </subcellularLocation>
</comment>
<dbReference type="GO" id="GO:0009103">
    <property type="term" value="P:lipopolysaccharide biosynthetic process"/>
    <property type="evidence" value="ECO:0007669"/>
    <property type="project" value="UniProtKB-ARBA"/>
</dbReference>
<evidence type="ECO:0000256" key="1">
    <source>
        <dbReference type="ARBA" id="ARBA00004651"/>
    </source>
</evidence>
<feature type="transmembrane region" description="Helical" evidence="8">
    <location>
        <begin position="237"/>
        <end position="257"/>
    </location>
</feature>
<organism evidence="10 11">
    <name type="scientific">Candidatus Chisholmbacteria bacterium RIFCSPHIGHO2_01_FULL_48_12</name>
    <dbReference type="NCBI Taxonomy" id="1797589"/>
    <lineage>
        <taxon>Bacteria</taxon>
        <taxon>Candidatus Chisholmiibacteriota</taxon>
    </lineage>
</organism>
<dbReference type="PANTHER" id="PTHR33908">
    <property type="entry name" value="MANNOSYLTRANSFERASE YKCB-RELATED"/>
    <property type="match status" value="1"/>
</dbReference>
<evidence type="ECO:0000256" key="2">
    <source>
        <dbReference type="ARBA" id="ARBA00022475"/>
    </source>
</evidence>
<evidence type="ECO:0000256" key="7">
    <source>
        <dbReference type="ARBA" id="ARBA00023136"/>
    </source>
</evidence>
<accession>A0A1G1VJS2</accession>
<feature type="transmembrane region" description="Helical" evidence="8">
    <location>
        <begin position="269"/>
        <end position="291"/>
    </location>
</feature>
<feature type="transmembrane region" description="Helical" evidence="8">
    <location>
        <begin position="173"/>
        <end position="191"/>
    </location>
</feature>
<name>A0A1G1VJS2_9BACT</name>
<evidence type="ECO:0000259" key="9">
    <source>
        <dbReference type="Pfam" id="PF13231"/>
    </source>
</evidence>
<feature type="transmembrane region" description="Helical" evidence="8">
    <location>
        <begin position="123"/>
        <end position="143"/>
    </location>
</feature>
<feature type="domain" description="Glycosyltransferase RgtA/B/C/D-like" evidence="9">
    <location>
        <begin position="76"/>
        <end position="230"/>
    </location>
</feature>
<keyword evidence="2" id="KW-1003">Cell membrane</keyword>
<feature type="transmembrane region" description="Helical" evidence="8">
    <location>
        <begin position="211"/>
        <end position="231"/>
    </location>
</feature>
<dbReference type="AlphaFoldDB" id="A0A1G1VJS2"/>
<evidence type="ECO:0000256" key="5">
    <source>
        <dbReference type="ARBA" id="ARBA00022692"/>
    </source>
</evidence>
<dbReference type="Pfam" id="PF13231">
    <property type="entry name" value="PMT_2"/>
    <property type="match status" value="1"/>
</dbReference>
<dbReference type="GO" id="GO:0016763">
    <property type="term" value="F:pentosyltransferase activity"/>
    <property type="evidence" value="ECO:0007669"/>
    <property type="project" value="TreeGrafter"/>
</dbReference>
<proteinExistence type="predicted"/>
<comment type="caution">
    <text evidence="10">The sequence shown here is derived from an EMBL/GenBank/DDBJ whole genome shotgun (WGS) entry which is preliminary data.</text>
</comment>
<dbReference type="PANTHER" id="PTHR33908:SF11">
    <property type="entry name" value="MEMBRANE PROTEIN"/>
    <property type="match status" value="1"/>
</dbReference>
<dbReference type="Proteomes" id="UP000177324">
    <property type="component" value="Unassembled WGS sequence"/>
</dbReference>
<evidence type="ECO:0000313" key="10">
    <source>
        <dbReference type="EMBL" id="OGY15683.1"/>
    </source>
</evidence>
<evidence type="ECO:0000256" key="4">
    <source>
        <dbReference type="ARBA" id="ARBA00022679"/>
    </source>
</evidence>
<keyword evidence="6 8" id="KW-1133">Transmembrane helix</keyword>
<evidence type="ECO:0000256" key="8">
    <source>
        <dbReference type="SAM" id="Phobius"/>
    </source>
</evidence>
<protein>
    <recommendedName>
        <fullName evidence="9">Glycosyltransferase RgtA/B/C/D-like domain-containing protein</fullName>
    </recommendedName>
</protein>
<feature type="transmembrane region" description="Helical" evidence="8">
    <location>
        <begin position="99"/>
        <end position="117"/>
    </location>
</feature>
<dbReference type="InterPro" id="IPR038731">
    <property type="entry name" value="RgtA/B/C-like"/>
</dbReference>